<proteinExistence type="predicted"/>
<evidence type="ECO:0000256" key="1">
    <source>
        <dbReference type="SAM" id="MobiDB-lite"/>
    </source>
</evidence>
<evidence type="ECO:0000313" key="3">
    <source>
        <dbReference type="Proteomes" id="UP001296873"/>
    </source>
</evidence>
<dbReference type="RefSeq" id="WP_200341396.1">
    <property type="nucleotide sequence ID" value="NZ_NRRL01000037.1"/>
</dbReference>
<gene>
    <name evidence="2" type="ORF">CKO28_13610</name>
</gene>
<accession>A0ABS1DF30</accession>
<organism evidence="2 3">
    <name type="scientific">Rhodovibrio sodomensis</name>
    <dbReference type="NCBI Taxonomy" id="1088"/>
    <lineage>
        <taxon>Bacteria</taxon>
        <taxon>Pseudomonadati</taxon>
        <taxon>Pseudomonadota</taxon>
        <taxon>Alphaproteobacteria</taxon>
        <taxon>Rhodospirillales</taxon>
        <taxon>Rhodovibrionaceae</taxon>
        <taxon>Rhodovibrio</taxon>
    </lineage>
</organism>
<evidence type="ECO:0000313" key="2">
    <source>
        <dbReference type="EMBL" id="MBK1669070.1"/>
    </source>
</evidence>
<reference evidence="2 3" key="1">
    <citation type="journal article" date="2020" name="Microorganisms">
        <title>Osmotic Adaptation and Compatible Solute Biosynthesis of Phototrophic Bacteria as Revealed from Genome Analyses.</title>
        <authorList>
            <person name="Imhoff J.F."/>
            <person name="Rahn T."/>
            <person name="Kunzel S."/>
            <person name="Keller A."/>
            <person name="Neulinger S.C."/>
        </authorList>
    </citation>
    <scope>NUCLEOTIDE SEQUENCE [LARGE SCALE GENOMIC DNA]</scope>
    <source>
        <strain evidence="2 3">DSM 9895</strain>
    </source>
</reference>
<feature type="compositionally biased region" description="Polar residues" evidence="1">
    <location>
        <begin position="103"/>
        <end position="112"/>
    </location>
</feature>
<feature type="region of interest" description="Disordered" evidence="1">
    <location>
        <begin position="1"/>
        <end position="28"/>
    </location>
</feature>
<comment type="caution">
    <text evidence="2">The sequence shown here is derived from an EMBL/GenBank/DDBJ whole genome shotgun (WGS) entry which is preliminary data.</text>
</comment>
<protein>
    <submittedName>
        <fullName evidence="2">Uncharacterized protein</fullName>
    </submittedName>
</protein>
<feature type="region of interest" description="Disordered" evidence="1">
    <location>
        <begin position="88"/>
        <end position="112"/>
    </location>
</feature>
<dbReference type="EMBL" id="NRRL01000037">
    <property type="protein sequence ID" value="MBK1669070.1"/>
    <property type="molecule type" value="Genomic_DNA"/>
</dbReference>
<dbReference type="Proteomes" id="UP001296873">
    <property type="component" value="Unassembled WGS sequence"/>
</dbReference>
<name>A0ABS1DF30_9PROT</name>
<keyword evidence="3" id="KW-1185">Reference proteome</keyword>
<sequence>MKLSDNQVKAVEEQTGLQPIPEDNPAMDQLKENFGDHTFYVDDRGLYILETPQEDNQETQATAVQVAQWTDENRNALQAHEPTATDAVFSLQPQGDGAESANGAANDQGNSQ</sequence>